<evidence type="ECO:0000313" key="1">
    <source>
        <dbReference type="EMBL" id="AMK16313.1"/>
    </source>
</evidence>
<reference evidence="1 2" key="1">
    <citation type="journal article" date="2016" name="Genome Announc.">
        <title>Draft Genome Sequence of the Rumen Methanogen Methanobrevibacter olleyae YLM1.</title>
        <authorList>
            <person name="Kelly W.J."/>
            <person name="Li D."/>
            <person name="Lambie S.C."/>
            <person name="Cox F."/>
            <person name="Attwood G.T."/>
            <person name="Altermann E."/>
            <person name="Leahy S.C."/>
        </authorList>
    </citation>
    <scope>NUCLEOTIDE SEQUENCE [LARGE SCALE GENOMIC DNA]</scope>
    <source>
        <strain evidence="1 2">YLM1</strain>
    </source>
</reference>
<dbReference type="EMBL" id="CP014265">
    <property type="protein sequence ID" value="AMK16313.1"/>
    <property type="molecule type" value="Genomic_DNA"/>
</dbReference>
<dbReference type="InterPro" id="IPR009057">
    <property type="entry name" value="Homeodomain-like_sf"/>
</dbReference>
<dbReference type="SUPFAM" id="SSF46689">
    <property type="entry name" value="Homeodomain-like"/>
    <property type="match status" value="1"/>
</dbReference>
<accession>A0A126R1P1</accession>
<organism evidence="1 2">
    <name type="scientific">Methanobrevibacter olleyae</name>
    <dbReference type="NCBI Taxonomy" id="294671"/>
    <lineage>
        <taxon>Archaea</taxon>
        <taxon>Methanobacteriati</taxon>
        <taxon>Methanobacteriota</taxon>
        <taxon>Methanomada group</taxon>
        <taxon>Methanobacteria</taxon>
        <taxon>Methanobacteriales</taxon>
        <taxon>Methanobacteriaceae</taxon>
        <taxon>Methanobrevibacter</taxon>
    </lineage>
</organism>
<gene>
    <name evidence="1" type="ORF">YLM1_1758</name>
</gene>
<dbReference type="Proteomes" id="UP000066376">
    <property type="component" value="Chromosome"/>
</dbReference>
<proteinExistence type="predicted"/>
<keyword evidence="2" id="KW-1185">Reference proteome</keyword>
<dbReference type="AlphaFoldDB" id="A0A126R1P1"/>
<name>A0A126R1P1_METOL</name>
<dbReference type="KEGG" id="mol:YLM1_1758"/>
<evidence type="ECO:0000313" key="2">
    <source>
        <dbReference type="Proteomes" id="UP000066376"/>
    </source>
</evidence>
<protein>
    <submittedName>
        <fullName evidence="1">Phage-related protein</fullName>
    </submittedName>
</protein>
<reference evidence="2" key="2">
    <citation type="submission" date="2016-02" db="EMBL/GenBank/DDBJ databases">
        <title>The draft genome sequence of the rumen methanogen Methanobrevibacter olleyae YLM1.</title>
        <authorList>
            <consortium name="New Zealand Agricultural Greenhouse Gas Research Centre/Pastoral Greenhouse Gas Research Consortium"/>
            <person name="Kelly W.J."/>
            <person name="Li D."/>
            <person name="Lambie S.C."/>
            <person name="Attwood G.T."/>
            <person name="Altermann E."/>
            <person name="Leahy S.C."/>
        </authorList>
    </citation>
    <scope>NUCLEOTIDE SEQUENCE [LARGE SCALE GENOMIC DNA]</scope>
    <source>
        <strain evidence="2">YLM1</strain>
    </source>
</reference>
<dbReference type="PATRIC" id="fig|294671.3.peg.1827"/>
<sequence length="145" mass="17064">MVKFTDEIRSQVLTYYENGLPLKYAAELAGIHSNTIYYWKKKGEKAKSGKYRQFYLDLLRAKAKFVAFHVNKLNESDNPWTSKYLLEVTDPDTYVIEKRLKTSNDTNINFDKPDPFSDLKSYTDKVEPSEIDELDDELDDIEFRE</sequence>
<dbReference type="STRING" id="294671.YLM1_1758"/>